<proteinExistence type="predicted"/>
<feature type="region of interest" description="Disordered" evidence="1">
    <location>
        <begin position="60"/>
        <end position="81"/>
    </location>
</feature>
<comment type="caution">
    <text evidence="2">The sequence shown here is derived from an EMBL/GenBank/DDBJ whole genome shotgun (WGS) entry which is preliminary data.</text>
</comment>
<reference evidence="2 3" key="1">
    <citation type="submission" date="2019-07" db="EMBL/GenBank/DDBJ databases">
        <title>Draft genome assembly of a fouling barnacle, Amphibalanus amphitrite (Darwin, 1854): The first reference genome for Thecostraca.</title>
        <authorList>
            <person name="Kim W."/>
        </authorList>
    </citation>
    <scope>NUCLEOTIDE SEQUENCE [LARGE SCALE GENOMIC DNA]</scope>
    <source>
        <strain evidence="2">SNU_AA5</strain>
        <tissue evidence="2">Soma without cirri and trophi</tissue>
    </source>
</reference>
<gene>
    <name evidence="2" type="ORF">FJT64_001745</name>
</gene>
<dbReference type="Proteomes" id="UP000440578">
    <property type="component" value="Unassembled WGS sequence"/>
</dbReference>
<organism evidence="2 3">
    <name type="scientific">Amphibalanus amphitrite</name>
    <name type="common">Striped barnacle</name>
    <name type="synonym">Balanus amphitrite</name>
    <dbReference type="NCBI Taxonomy" id="1232801"/>
    <lineage>
        <taxon>Eukaryota</taxon>
        <taxon>Metazoa</taxon>
        <taxon>Ecdysozoa</taxon>
        <taxon>Arthropoda</taxon>
        <taxon>Crustacea</taxon>
        <taxon>Multicrustacea</taxon>
        <taxon>Cirripedia</taxon>
        <taxon>Thoracica</taxon>
        <taxon>Thoracicalcarea</taxon>
        <taxon>Balanomorpha</taxon>
        <taxon>Balanoidea</taxon>
        <taxon>Balanidae</taxon>
        <taxon>Amphibalaninae</taxon>
        <taxon>Amphibalanus</taxon>
    </lineage>
</organism>
<dbReference type="AlphaFoldDB" id="A0A6A4XEE7"/>
<dbReference type="EMBL" id="VIIS01000137">
    <property type="protein sequence ID" value="KAF0312752.1"/>
    <property type="molecule type" value="Genomic_DNA"/>
</dbReference>
<evidence type="ECO:0000313" key="3">
    <source>
        <dbReference type="Proteomes" id="UP000440578"/>
    </source>
</evidence>
<protein>
    <submittedName>
        <fullName evidence="2">Uncharacterized protein</fullName>
    </submittedName>
</protein>
<evidence type="ECO:0000313" key="2">
    <source>
        <dbReference type="EMBL" id="KAF0312752.1"/>
    </source>
</evidence>
<sequence length="105" mass="10151">MMPVVKPSPSKPVSVPGKGSLCPACVAHSMDCPNGSGASSGFGNGCSSGGGVNGCSSGVSTVSGSGRIAGEPPSSAVSRSTILTKAKPFPVMEGSAVAERPERSV</sequence>
<evidence type="ECO:0000256" key="1">
    <source>
        <dbReference type="SAM" id="MobiDB-lite"/>
    </source>
</evidence>
<keyword evidence="3" id="KW-1185">Reference proteome</keyword>
<accession>A0A6A4XEE7</accession>
<name>A0A6A4XEE7_AMPAM</name>